<dbReference type="InterPro" id="IPR029149">
    <property type="entry name" value="Creatin/AminoP/Spt16_N"/>
</dbReference>
<keyword evidence="4" id="KW-1185">Reference proteome</keyword>
<proteinExistence type="predicted"/>
<dbReference type="InterPro" id="IPR000587">
    <property type="entry name" value="Creatinase_N"/>
</dbReference>
<evidence type="ECO:0000259" key="1">
    <source>
        <dbReference type="Pfam" id="PF00557"/>
    </source>
</evidence>
<dbReference type="Gene3D" id="3.40.350.10">
    <property type="entry name" value="Creatinase/prolidase N-terminal domain"/>
    <property type="match status" value="1"/>
</dbReference>
<dbReference type="SUPFAM" id="SSF53092">
    <property type="entry name" value="Creatinase/prolidase N-terminal domain"/>
    <property type="match status" value="1"/>
</dbReference>
<feature type="domain" description="Creatinase N-terminal" evidence="2">
    <location>
        <begin position="20"/>
        <end position="161"/>
    </location>
</feature>
<dbReference type="InterPro" id="IPR036005">
    <property type="entry name" value="Creatinase/aminopeptidase-like"/>
</dbReference>
<evidence type="ECO:0000313" key="3">
    <source>
        <dbReference type="EMBL" id="GGH42314.1"/>
    </source>
</evidence>
<evidence type="ECO:0000259" key="2">
    <source>
        <dbReference type="Pfam" id="PF01321"/>
    </source>
</evidence>
<dbReference type="PANTHER" id="PTHR46112">
    <property type="entry name" value="AMINOPEPTIDASE"/>
    <property type="match status" value="1"/>
</dbReference>
<accession>A0A917IG69</accession>
<dbReference type="CDD" id="cd01066">
    <property type="entry name" value="APP_MetAP"/>
    <property type="match status" value="1"/>
</dbReference>
<dbReference type="RefSeq" id="WP_188755701.1">
    <property type="nucleotide sequence ID" value="NZ_BMJY01000005.1"/>
</dbReference>
<dbReference type="InterPro" id="IPR050659">
    <property type="entry name" value="Peptidase_M24B"/>
</dbReference>
<comment type="caution">
    <text evidence="3">The sequence shown here is derived from an EMBL/GenBank/DDBJ whole genome shotgun (WGS) entry which is preliminary data.</text>
</comment>
<dbReference type="SUPFAM" id="SSF55920">
    <property type="entry name" value="Creatinase/aminopeptidase"/>
    <property type="match status" value="1"/>
</dbReference>
<feature type="domain" description="Peptidase M24" evidence="1">
    <location>
        <begin position="169"/>
        <end position="368"/>
    </location>
</feature>
<dbReference type="Gene3D" id="3.90.230.10">
    <property type="entry name" value="Creatinase/methionine aminopeptidase superfamily"/>
    <property type="match status" value="1"/>
</dbReference>
<reference evidence="3" key="1">
    <citation type="journal article" date="2014" name="Int. J. Syst. Evol. Microbiol.">
        <title>Complete genome sequence of Corynebacterium casei LMG S-19264T (=DSM 44701T), isolated from a smear-ripened cheese.</title>
        <authorList>
            <consortium name="US DOE Joint Genome Institute (JGI-PGF)"/>
            <person name="Walter F."/>
            <person name="Albersmeier A."/>
            <person name="Kalinowski J."/>
            <person name="Ruckert C."/>
        </authorList>
    </citation>
    <scope>NUCLEOTIDE SEQUENCE</scope>
    <source>
        <strain evidence="3">CGMCC 1.15794</strain>
    </source>
</reference>
<dbReference type="Pfam" id="PF01321">
    <property type="entry name" value="Creatinase_N"/>
    <property type="match status" value="1"/>
</dbReference>
<sequence>MTIASVEGITQIPVSELTDRIAKIREEMKARDIEVLLVAGLQDIFNRGHVRYISNLGGGGMIVLPAEGRLTHFIHPAIAHSPKIDKVGPIREFIDVRPFGDGAYGFSNDSVGLIRSMNVSGKVGYVGGSAIGVSVYDALRNAVGDARIVDASDIFWKLRAIKSENEIALMRRSAAIADDCYDMLRDFIRPGMSDYTVYGEIKKFVFEHQSPYSLEVIDAEGGFMNFDRYPTGDVLESGGTLFMEITPAYGGYYAQLPVSMPVDELSPSLKRLAAAWHAGFTLGESMLRPGTLVSDVSKAMRARIAEAGASNPFSHGHAIGLDVSDGWVLGDQAEFELRPGMTLAMHPAAITEIAGEGFTAGYTYLITEDGAERLSRHDFSFGW</sequence>
<dbReference type="Proteomes" id="UP000657592">
    <property type="component" value="Unassembled WGS sequence"/>
</dbReference>
<name>A0A917IG69_9MICO</name>
<organism evidence="3 4">
    <name type="scientific">Microbacterium album</name>
    <dbReference type="NCBI Taxonomy" id="2053191"/>
    <lineage>
        <taxon>Bacteria</taxon>
        <taxon>Bacillati</taxon>
        <taxon>Actinomycetota</taxon>
        <taxon>Actinomycetes</taxon>
        <taxon>Micrococcales</taxon>
        <taxon>Microbacteriaceae</taxon>
        <taxon>Microbacterium</taxon>
    </lineage>
</organism>
<dbReference type="AlphaFoldDB" id="A0A917IG69"/>
<reference evidence="3" key="2">
    <citation type="submission" date="2020-09" db="EMBL/GenBank/DDBJ databases">
        <authorList>
            <person name="Sun Q."/>
            <person name="Zhou Y."/>
        </authorList>
    </citation>
    <scope>NUCLEOTIDE SEQUENCE</scope>
    <source>
        <strain evidence="3">CGMCC 1.15794</strain>
    </source>
</reference>
<dbReference type="EMBL" id="BMJY01000005">
    <property type="protein sequence ID" value="GGH42314.1"/>
    <property type="molecule type" value="Genomic_DNA"/>
</dbReference>
<protein>
    <submittedName>
        <fullName evidence="3">Peptidase M24</fullName>
    </submittedName>
</protein>
<dbReference type="Pfam" id="PF00557">
    <property type="entry name" value="Peptidase_M24"/>
    <property type="match status" value="1"/>
</dbReference>
<dbReference type="InterPro" id="IPR000994">
    <property type="entry name" value="Pept_M24"/>
</dbReference>
<gene>
    <name evidence="3" type="ORF">GCM10010921_15470</name>
</gene>
<dbReference type="PANTHER" id="PTHR46112:SF8">
    <property type="entry name" value="CYTOPLASMIC PEPTIDASE PEPQ-RELATED"/>
    <property type="match status" value="1"/>
</dbReference>
<evidence type="ECO:0000313" key="4">
    <source>
        <dbReference type="Proteomes" id="UP000657592"/>
    </source>
</evidence>